<comment type="similarity">
    <text evidence="2">Belongs to the ABC transporter superfamily.</text>
</comment>
<dbReference type="PANTHER" id="PTHR43776:SF7">
    <property type="entry name" value="D,D-DIPEPTIDE TRANSPORT ATP-BINDING PROTEIN DDPF-RELATED"/>
    <property type="match status" value="1"/>
</dbReference>
<sequence>MAKQADPAKRLVEFTDVSVAYDVQRAAFWHRKPPPFRAIDGVSFQIGRGETLGVVGESGSGKSTIGKALLGRAPLATGNISFDGRDISKLSGAAMRRLRRHIQPVLQDPYASLNPRMRVADIIAEPLLVHGIARGKEAEARVAQLLNLVGLPSDTASRHPGSFSGGQRQRIGIARALAVEPDFIVADEPVSALDVSIRAQIINLFRDLQQELGVAYLFIAHDLAIVRHVSHRIAVVYAGRVAEIGPRDAIYGSPQHPYTRALLDAVPIPDPARRGERRPTIRGEFGRPGDEDHGCRFAPRCPLATKICREAVPPLAAKAPGHLAACWNS</sequence>
<dbReference type="Gene3D" id="3.40.50.300">
    <property type="entry name" value="P-loop containing nucleotide triphosphate hydrolases"/>
    <property type="match status" value="1"/>
</dbReference>
<keyword evidence="3" id="KW-0813">Transport</keyword>
<dbReference type="SMART" id="SM00382">
    <property type="entry name" value="AAA"/>
    <property type="match status" value="1"/>
</dbReference>
<keyword evidence="4" id="KW-0547">Nucleotide-binding</keyword>
<dbReference type="PANTHER" id="PTHR43776">
    <property type="entry name" value="TRANSPORT ATP-BINDING PROTEIN"/>
    <property type="match status" value="1"/>
</dbReference>
<protein>
    <submittedName>
        <fullName evidence="7">ABC transporter ATP-binding protein</fullName>
    </submittedName>
</protein>
<keyword evidence="8" id="KW-1185">Reference proteome</keyword>
<dbReference type="RefSeq" id="WP_266344444.1">
    <property type="nucleotide sequence ID" value="NZ_JAPKNH010000005.1"/>
</dbReference>
<comment type="subcellular location">
    <subcellularLocation>
        <location evidence="1">Cell inner membrane</location>
        <topology evidence="1">Peripheral membrane protein</topology>
    </subcellularLocation>
</comment>
<evidence type="ECO:0000313" key="8">
    <source>
        <dbReference type="Proteomes" id="UP001596150"/>
    </source>
</evidence>
<organism evidence="7 8">
    <name type="scientific">Kaistia terrae</name>
    <dbReference type="NCBI Taxonomy" id="537017"/>
    <lineage>
        <taxon>Bacteria</taxon>
        <taxon>Pseudomonadati</taxon>
        <taxon>Pseudomonadota</taxon>
        <taxon>Alphaproteobacteria</taxon>
        <taxon>Hyphomicrobiales</taxon>
        <taxon>Kaistiaceae</taxon>
        <taxon>Kaistia</taxon>
    </lineage>
</organism>
<feature type="domain" description="ABC transporter" evidence="6">
    <location>
        <begin position="12"/>
        <end position="263"/>
    </location>
</feature>
<evidence type="ECO:0000259" key="6">
    <source>
        <dbReference type="PROSITE" id="PS50893"/>
    </source>
</evidence>
<evidence type="ECO:0000256" key="4">
    <source>
        <dbReference type="ARBA" id="ARBA00022741"/>
    </source>
</evidence>
<dbReference type="InterPro" id="IPR013563">
    <property type="entry name" value="Oligopep_ABC_C"/>
</dbReference>
<evidence type="ECO:0000256" key="5">
    <source>
        <dbReference type="ARBA" id="ARBA00022840"/>
    </source>
</evidence>
<evidence type="ECO:0000256" key="1">
    <source>
        <dbReference type="ARBA" id="ARBA00004417"/>
    </source>
</evidence>
<dbReference type="PROSITE" id="PS50893">
    <property type="entry name" value="ABC_TRANSPORTER_2"/>
    <property type="match status" value="1"/>
</dbReference>
<dbReference type="InterPro" id="IPR050319">
    <property type="entry name" value="ABC_transp_ATP-bind"/>
</dbReference>
<evidence type="ECO:0000256" key="2">
    <source>
        <dbReference type="ARBA" id="ARBA00005417"/>
    </source>
</evidence>
<dbReference type="InterPro" id="IPR027417">
    <property type="entry name" value="P-loop_NTPase"/>
</dbReference>
<dbReference type="SUPFAM" id="SSF52540">
    <property type="entry name" value="P-loop containing nucleoside triphosphate hydrolases"/>
    <property type="match status" value="1"/>
</dbReference>
<reference evidence="8" key="1">
    <citation type="journal article" date="2019" name="Int. J. Syst. Evol. Microbiol.">
        <title>The Global Catalogue of Microorganisms (GCM) 10K type strain sequencing project: providing services to taxonomists for standard genome sequencing and annotation.</title>
        <authorList>
            <consortium name="The Broad Institute Genomics Platform"/>
            <consortium name="The Broad Institute Genome Sequencing Center for Infectious Disease"/>
            <person name="Wu L."/>
            <person name="Ma J."/>
        </authorList>
    </citation>
    <scope>NUCLEOTIDE SEQUENCE [LARGE SCALE GENOMIC DNA]</scope>
    <source>
        <strain evidence="8">KACC 12633</strain>
    </source>
</reference>
<dbReference type="GO" id="GO:0005524">
    <property type="term" value="F:ATP binding"/>
    <property type="evidence" value="ECO:0007669"/>
    <property type="project" value="UniProtKB-KW"/>
</dbReference>
<proteinExistence type="inferred from homology"/>
<dbReference type="EMBL" id="JBHSML010000014">
    <property type="protein sequence ID" value="MFC5518795.1"/>
    <property type="molecule type" value="Genomic_DNA"/>
</dbReference>
<dbReference type="Proteomes" id="UP001596150">
    <property type="component" value="Unassembled WGS sequence"/>
</dbReference>
<dbReference type="Pfam" id="PF08352">
    <property type="entry name" value="oligo_HPY"/>
    <property type="match status" value="1"/>
</dbReference>
<comment type="caution">
    <text evidence="7">The sequence shown here is derived from an EMBL/GenBank/DDBJ whole genome shotgun (WGS) entry which is preliminary data.</text>
</comment>
<dbReference type="NCBIfam" id="TIGR01727">
    <property type="entry name" value="oligo_HPY"/>
    <property type="match status" value="1"/>
</dbReference>
<dbReference type="InterPro" id="IPR003593">
    <property type="entry name" value="AAA+_ATPase"/>
</dbReference>
<dbReference type="PROSITE" id="PS00211">
    <property type="entry name" value="ABC_TRANSPORTER_1"/>
    <property type="match status" value="1"/>
</dbReference>
<gene>
    <name evidence="7" type="ORF">ACFPP9_23670</name>
</gene>
<evidence type="ECO:0000313" key="7">
    <source>
        <dbReference type="EMBL" id="MFC5518795.1"/>
    </source>
</evidence>
<evidence type="ECO:0000256" key="3">
    <source>
        <dbReference type="ARBA" id="ARBA00022448"/>
    </source>
</evidence>
<dbReference type="InterPro" id="IPR017871">
    <property type="entry name" value="ABC_transporter-like_CS"/>
</dbReference>
<dbReference type="Pfam" id="PF00005">
    <property type="entry name" value="ABC_tran"/>
    <property type="match status" value="1"/>
</dbReference>
<name>A0ABW0Q1Q0_9HYPH</name>
<keyword evidence="5 7" id="KW-0067">ATP-binding</keyword>
<dbReference type="InterPro" id="IPR003439">
    <property type="entry name" value="ABC_transporter-like_ATP-bd"/>
</dbReference>
<accession>A0ABW0Q1Q0</accession>
<dbReference type="CDD" id="cd03257">
    <property type="entry name" value="ABC_NikE_OppD_transporters"/>
    <property type="match status" value="1"/>
</dbReference>